<feature type="domain" description="Glycoside hydrolase family 20 catalytic" evidence="10">
    <location>
        <begin position="218"/>
        <end position="554"/>
    </location>
</feature>
<organism evidence="12 13">
    <name type="scientific">Nezara viridula</name>
    <name type="common">Southern green stink bug</name>
    <name type="synonym">Cimex viridulus</name>
    <dbReference type="NCBI Taxonomy" id="85310"/>
    <lineage>
        <taxon>Eukaryota</taxon>
        <taxon>Metazoa</taxon>
        <taxon>Ecdysozoa</taxon>
        <taxon>Arthropoda</taxon>
        <taxon>Hexapoda</taxon>
        <taxon>Insecta</taxon>
        <taxon>Pterygota</taxon>
        <taxon>Neoptera</taxon>
        <taxon>Paraneoptera</taxon>
        <taxon>Hemiptera</taxon>
        <taxon>Heteroptera</taxon>
        <taxon>Panheteroptera</taxon>
        <taxon>Pentatomomorpha</taxon>
        <taxon>Pentatomoidea</taxon>
        <taxon>Pentatomidae</taxon>
        <taxon>Pentatominae</taxon>
        <taxon>Nezara</taxon>
    </lineage>
</organism>
<keyword evidence="5" id="KW-0378">Hydrolase</keyword>
<dbReference type="InterPro" id="IPR025705">
    <property type="entry name" value="Beta_hexosaminidase_sua/sub"/>
</dbReference>
<dbReference type="SUPFAM" id="SSF55545">
    <property type="entry name" value="beta-N-acetylhexosaminidase-like domain"/>
    <property type="match status" value="1"/>
</dbReference>
<evidence type="ECO:0000256" key="2">
    <source>
        <dbReference type="ARBA" id="ARBA00006285"/>
    </source>
</evidence>
<dbReference type="AlphaFoldDB" id="A0A9P0HBF8"/>
<feature type="active site" description="Proton donor" evidence="8">
    <location>
        <position position="383"/>
    </location>
</feature>
<dbReference type="InterPro" id="IPR029018">
    <property type="entry name" value="Hex-like_dom2"/>
</dbReference>
<dbReference type="EC" id="3.2.1.52" evidence="3"/>
<keyword evidence="13" id="KW-1185">Reference proteome</keyword>
<dbReference type="CDD" id="cd06562">
    <property type="entry name" value="GH20_HexA_HexB-like"/>
    <property type="match status" value="1"/>
</dbReference>
<protein>
    <recommendedName>
        <fullName evidence="3">beta-N-acetylhexosaminidase</fullName>
        <ecNumber evidence="3">3.2.1.52</ecNumber>
    </recommendedName>
</protein>
<evidence type="ECO:0000313" key="12">
    <source>
        <dbReference type="EMBL" id="CAH1398779.1"/>
    </source>
</evidence>
<evidence type="ECO:0000259" key="11">
    <source>
        <dbReference type="Pfam" id="PF14845"/>
    </source>
</evidence>
<dbReference type="PANTHER" id="PTHR22600:SF42">
    <property type="entry name" value="BETA-N-ACETYLHEXOSAMINIDASE"/>
    <property type="match status" value="1"/>
</dbReference>
<feature type="signal peptide" evidence="9">
    <location>
        <begin position="1"/>
        <end position="19"/>
    </location>
</feature>
<evidence type="ECO:0000256" key="1">
    <source>
        <dbReference type="ARBA" id="ARBA00001231"/>
    </source>
</evidence>
<proteinExistence type="inferred from homology"/>
<dbReference type="PANTHER" id="PTHR22600">
    <property type="entry name" value="BETA-HEXOSAMINIDASE"/>
    <property type="match status" value="1"/>
</dbReference>
<comment type="similarity">
    <text evidence="2">Belongs to the glycosyl hydrolase 20 family.</text>
</comment>
<evidence type="ECO:0000259" key="10">
    <source>
        <dbReference type="Pfam" id="PF00728"/>
    </source>
</evidence>
<evidence type="ECO:0000313" key="13">
    <source>
        <dbReference type="Proteomes" id="UP001152798"/>
    </source>
</evidence>
<keyword evidence="4 9" id="KW-0732">Signal</keyword>
<dbReference type="OrthoDB" id="428480at2759"/>
<dbReference type="InterPro" id="IPR017853">
    <property type="entry name" value="GH"/>
</dbReference>
<evidence type="ECO:0000256" key="7">
    <source>
        <dbReference type="ARBA" id="ARBA00023295"/>
    </source>
</evidence>
<evidence type="ECO:0000256" key="5">
    <source>
        <dbReference type="ARBA" id="ARBA00022801"/>
    </source>
</evidence>
<dbReference type="GO" id="GO:0005975">
    <property type="term" value="P:carbohydrate metabolic process"/>
    <property type="evidence" value="ECO:0007669"/>
    <property type="project" value="InterPro"/>
</dbReference>
<name>A0A9P0HBF8_NEZVI</name>
<dbReference type="Gene3D" id="3.30.379.10">
    <property type="entry name" value="Chitobiase/beta-hexosaminidase domain 2-like"/>
    <property type="match status" value="1"/>
</dbReference>
<dbReference type="InterPro" id="IPR015883">
    <property type="entry name" value="Glyco_hydro_20_cat"/>
</dbReference>
<feature type="chain" id="PRO_5040436207" description="beta-N-acetylhexosaminidase" evidence="9">
    <location>
        <begin position="20"/>
        <end position="595"/>
    </location>
</feature>
<feature type="domain" description="Beta-hexosaminidase eukaryotic type N-terminal" evidence="11">
    <location>
        <begin position="133"/>
        <end position="191"/>
    </location>
</feature>
<reference evidence="12" key="1">
    <citation type="submission" date="2022-01" db="EMBL/GenBank/DDBJ databases">
        <authorList>
            <person name="King R."/>
        </authorList>
    </citation>
    <scope>NUCLEOTIDE SEQUENCE</scope>
</reference>
<dbReference type="Pfam" id="PF00728">
    <property type="entry name" value="Glyco_hydro_20"/>
    <property type="match status" value="1"/>
</dbReference>
<dbReference type="GO" id="GO:0005886">
    <property type="term" value="C:plasma membrane"/>
    <property type="evidence" value="ECO:0007669"/>
    <property type="project" value="TreeGrafter"/>
</dbReference>
<evidence type="ECO:0000256" key="6">
    <source>
        <dbReference type="ARBA" id="ARBA00023180"/>
    </source>
</evidence>
<dbReference type="Pfam" id="PF14845">
    <property type="entry name" value="Glycohydro_20b2"/>
    <property type="match status" value="1"/>
</dbReference>
<dbReference type="GO" id="GO:0016231">
    <property type="term" value="F:beta-N-acetylglucosaminidase activity"/>
    <property type="evidence" value="ECO:0007669"/>
    <property type="project" value="TreeGrafter"/>
</dbReference>
<evidence type="ECO:0000256" key="4">
    <source>
        <dbReference type="ARBA" id="ARBA00022729"/>
    </source>
</evidence>
<keyword evidence="7" id="KW-0326">Glycosidase</keyword>
<dbReference type="GO" id="GO:0030203">
    <property type="term" value="P:glycosaminoglycan metabolic process"/>
    <property type="evidence" value="ECO:0007669"/>
    <property type="project" value="TreeGrafter"/>
</dbReference>
<sequence>MSLLVLVAVINIFYAHVTTKEIEKEDDRTTYVCFQGNCVAKITLDGLNKSTNSTTFQSMENCRLLCGKYGNLWPLPTLAGELGSELVPVSPKKMYLTKECCGGEVETFMNEVFEIFRDNLVTECGGDPIAPSSVAVNVRYKVSEENLVLNMTTNEEYKLRVSHVPGNNIDVEIVAKTVFGARHALETLSQLTGRRRSPKSICSVYMMTSALIRDKPVFGHRGVLIDTSRHYIPMADLERTIRGMAANKLNVLHWHATDTHSFPLALSKVPALAELGAYSPKEVYTEKDIKYLVDYAKFRGVRILMEIDSPAHAGNGWQFGEQEGLGKLVLCRNSPPWQASCVQPPCGQMNPANDNLYKVLGGVYKNLQDLIPSEDIFHMGGDEVHLGCWNSSDEIINYMRLRKYPRTTEGFMQLWTEFHKKALQTWDAAIGHSNTKVVLWTSDLTRPETITNSLDKDRYIIEAWTSQFDSIPRELIALGYGLIYASTDVWYLDHGFWGNTLYHNWKKVYDYKIPEFPKVLGGEVSLWSEYADSNNMDTRIWPRASALAERLWSSPTTDSSVATYRLLEMRERMIRRGIAVDQIIPQWCYLNEGLC</sequence>
<dbReference type="EMBL" id="OV725080">
    <property type="protein sequence ID" value="CAH1398779.1"/>
    <property type="molecule type" value="Genomic_DNA"/>
</dbReference>
<comment type="catalytic activity">
    <reaction evidence="1">
        <text>Hydrolysis of terminal non-reducing N-acetyl-D-hexosamine residues in N-acetyl-beta-D-hexosaminides.</text>
        <dbReference type="EC" id="3.2.1.52"/>
    </reaction>
</comment>
<keyword evidence="6" id="KW-0325">Glycoprotein</keyword>
<dbReference type="PRINTS" id="PR00738">
    <property type="entry name" value="GLHYDRLASE20"/>
</dbReference>
<gene>
    <name evidence="12" type="ORF">NEZAVI_LOCUS8369</name>
</gene>
<dbReference type="Proteomes" id="UP001152798">
    <property type="component" value="Chromosome 4"/>
</dbReference>
<evidence type="ECO:0000256" key="8">
    <source>
        <dbReference type="PIRSR" id="PIRSR625705-1"/>
    </source>
</evidence>
<dbReference type="FunFam" id="3.20.20.80:FF:000063">
    <property type="entry name" value="Beta-hexosaminidase"/>
    <property type="match status" value="1"/>
</dbReference>
<accession>A0A9P0HBF8</accession>
<evidence type="ECO:0000256" key="3">
    <source>
        <dbReference type="ARBA" id="ARBA00012663"/>
    </source>
</evidence>
<dbReference type="Gene3D" id="3.20.20.80">
    <property type="entry name" value="Glycosidases"/>
    <property type="match status" value="1"/>
</dbReference>
<dbReference type="SUPFAM" id="SSF51445">
    <property type="entry name" value="(Trans)glycosidases"/>
    <property type="match status" value="1"/>
</dbReference>
<evidence type="ECO:0000256" key="9">
    <source>
        <dbReference type="SAM" id="SignalP"/>
    </source>
</evidence>
<dbReference type="InterPro" id="IPR029019">
    <property type="entry name" value="HEX_eukaryotic_N"/>
</dbReference>